<dbReference type="EMBL" id="CP143785">
    <property type="protein sequence ID" value="WVN86368.1"/>
    <property type="molecule type" value="Genomic_DNA"/>
</dbReference>
<feature type="compositionally biased region" description="Low complexity" evidence="1">
    <location>
        <begin position="200"/>
        <end position="217"/>
    </location>
</feature>
<dbReference type="AlphaFoldDB" id="A0AAJ8LZU7"/>
<feature type="compositionally biased region" description="Acidic residues" evidence="1">
    <location>
        <begin position="16"/>
        <end position="27"/>
    </location>
</feature>
<dbReference type="InterPro" id="IPR015187">
    <property type="entry name" value="BRCA2_OB_1"/>
</dbReference>
<reference evidence="3" key="1">
    <citation type="submission" date="2016-06" db="EMBL/GenBank/DDBJ databases">
        <authorList>
            <person name="Cuomo C."/>
            <person name="Litvintseva A."/>
            <person name="Heitman J."/>
            <person name="Chen Y."/>
            <person name="Sun S."/>
            <person name="Springer D."/>
            <person name="Dromer F."/>
            <person name="Young S."/>
            <person name="Zeng Q."/>
            <person name="Chapman S."/>
            <person name="Gujja S."/>
            <person name="Saif S."/>
            <person name="Birren B."/>
        </authorList>
    </citation>
    <scope>NUCLEOTIDE SEQUENCE</scope>
    <source>
        <strain evidence="3">CBS 7841</strain>
    </source>
</reference>
<evidence type="ECO:0000313" key="4">
    <source>
        <dbReference type="Proteomes" id="UP000094043"/>
    </source>
</evidence>
<feature type="domain" description="BRCA2 OB1" evidence="2">
    <location>
        <begin position="432"/>
        <end position="551"/>
    </location>
</feature>
<dbReference type="KEGG" id="cdep:91085745"/>
<dbReference type="GO" id="GO:0000724">
    <property type="term" value="P:double-strand break repair via homologous recombination"/>
    <property type="evidence" value="ECO:0007669"/>
    <property type="project" value="InterPro"/>
</dbReference>
<dbReference type="GeneID" id="91085745"/>
<feature type="compositionally biased region" description="Low complexity" evidence="1">
    <location>
        <begin position="309"/>
        <end position="324"/>
    </location>
</feature>
<feature type="region of interest" description="Disordered" evidence="1">
    <location>
        <begin position="56"/>
        <end position="75"/>
    </location>
</feature>
<dbReference type="InterPro" id="IPR015525">
    <property type="entry name" value="BRCA2"/>
</dbReference>
<name>A0AAJ8LZU7_9TREE</name>
<feature type="compositionally biased region" description="Polar residues" evidence="1">
    <location>
        <begin position="28"/>
        <end position="44"/>
    </location>
</feature>
<dbReference type="FunFam" id="2.40.50.140:FF:000406">
    <property type="entry name" value="Breast and ovarian cancer susceptibility protein 2 truncated variant"/>
    <property type="match status" value="1"/>
</dbReference>
<feature type="region of interest" description="Disordered" evidence="1">
    <location>
        <begin position="200"/>
        <end position="230"/>
    </location>
</feature>
<evidence type="ECO:0000259" key="2">
    <source>
        <dbReference type="Pfam" id="PF09103"/>
    </source>
</evidence>
<dbReference type="PANTHER" id="PTHR11289">
    <property type="entry name" value="BREAST CANCER TYPE 2 SUSCEPTIBILITY PROTEIN BRCA2"/>
    <property type="match status" value="1"/>
</dbReference>
<dbReference type="GO" id="GO:0006355">
    <property type="term" value="P:regulation of DNA-templated transcription"/>
    <property type="evidence" value="ECO:0007669"/>
    <property type="project" value="TreeGrafter"/>
</dbReference>
<dbReference type="RefSeq" id="XP_066067068.1">
    <property type="nucleotide sequence ID" value="XM_066210971.1"/>
</dbReference>
<dbReference type="PANTHER" id="PTHR11289:SF0">
    <property type="entry name" value="BREAST CANCER TYPE 2 SUSCEPTIBILITY PROTEIN"/>
    <property type="match status" value="1"/>
</dbReference>
<feature type="region of interest" description="Disordered" evidence="1">
    <location>
        <begin position="16"/>
        <end position="44"/>
    </location>
</feature>
<feature type="region of interest" description="Disordered" evidence="1">
    <location>
        <begin position="295"/>
        <end position="347"/>
    </location>
</feature>
<dbReference type="InterPro" id="IPR012340">
    <property type="entry name" value="NA-bd_OB-fold"/>
</dbReference>
<dbReference type="CDD" id="cd04493">
    <property type="entry name" value="BRCA2DBD_OB1"/>
    <property type="match status" value="1"/>
</dbReference>
<protein>
    <recommendedName>
        <fullName evidence="2">BRCA2 OB1 domain-containing protein</fullName>
    </recommendedName>
</protein>
<dbReference type="Gene3D" id="2.40.50.140">
    <property type="entry name" value="Nucleic acid-binding proteins"/>
    <property type="match status" value="2"/>
</dbReference>
<feature type="compositionally biased region" description="Polar residues" evidence="1">
    <location>
        <begin position="264"/>
        <end position="274"/>
    </location>
</feature>
<accession>A0AAJ8LZU7</accession>
<dbReference type="Proteomes" id="UP000094043">
    <property type="component" value="Chromosome 2"/>
</dbReference>
<feature type="compositionally biased region" description="Polar residues" evidence="1">
    <location>
        <begin position="325"/>
        <end position="341"/>
    </location>
</feature>
<dbReference type="SUPFAM" id="SSF50249">
    <property type="entry name" value="Nucleic acid-binding proteins"/>
    <property type="match status" value="2"/>
</dbReference>
<reference evidence="3" key="3">
    <citation type="submission" date="2024-01" db="EMBL/GenBank/DDBJ databases">
        <authorList>
            <person name="Coelho M.A."/>
            <person name="David-Palma M."/>
            <person name="Shea T."/>
            <person name="Sun S."/>
            <person name="Cuomo C.A."/>
            <person name="Heitman J."/>
        </authorList>
    </citation>
    <scope>NUCLEOTIDE SEQUENCE</scope>
    <source>
        <strain evidence="3">CBS 7841</strain>
    </source>
</reference>
<proteinExistence type="predicted"/>
<gene>
    <name evidence="3" type="ORF">L203_101532</name>
</gene>
<evidence type="ECO:0000256" key="1">
    <source>
        <dbReference type="SAM" id="MobiDB-lite"/>
    </source>
</evidence>
<organism evidence="3 4">
    <name type="scientific">Cryptococcus depauperatus CBS 7841</name>
    <dbReference type="NCBI Taxonomy" id="1295531"/>
    <lineage>
        <taxon>Eukaryota</taxon>
        <taxon>Fungi</taxon>
        <taxon>Dikarya</taxon>
        <taxon>Basidiomycota</taxon>
        <taxon>Agaricomycotina</taxon>
        <taxon>Tremellomycetes</taxon>
        <taxon>Tremellales</taxon>
        <taxon>Cryptococcaceae</taxon>
        <taxon>Cryptococcus</taxon>
    </lineage>
</organism>
<feature type="region of interest" description="Disordered" evidence="1">
    <location>
        <begin position="249"/>
        <end position="277"/>
    </location>
</feature>
<reference evidence="3" key="2">
    <citation type="journal article" date="2022" name="Elife">
        <title>Obligate sexual reproduction of a homothallic fungus closely related to the Cryptococcus pathogenic species complex.</title>
        <authorList>
            <person name="Passer A.R."/>
            <person name="Clancey S.A."/>
            <person name="Shea T."/>
            <person name="David-Palma M."/>
            <person name="Averette A.F."/>
            <person name="Boekhout T."/>
            <person name="Porcel B.M."/>
            <person name="Nowrousian M."/>
            <person name="Cuomo C.A."/>
            <person name="Sun S."/>
            <person name="Heitman J."/>
            <person name="Coelho M.A."/>
        </authorList>
    </citation>
    <scope>NUCLEOTIDE SEQUENCE</scope>
    <source>
        <strain evidence="3">CBS 7841</strain>
    </source>
</reference>
<dbReference type="Pfam" id="PF09103">
    <property type="entry name" value="BRCA-2_OB1"/>
    <property type="match status" value="1"/>
</dbReference>
<keyword evidence="4" id="KW-1185">Reference proteome</keyword>
<sequence>MAEDINNLLYGITAEDLDDLDSFEDDNGPTQSQNQSKQNVLKKSIEFNQPQHLFAAAFSTGRGKSLPPPSTDALEKAKRFLDDNNDQQAIEVLPPPTKRSRLDEKPFNSIYPASYEEGISEQPAQNSSLFSLQKTIDSSPVSKSLSPSNLQPCLVPSDGFEVSFKTGRGTAVPLPSISARKRALALLADIDSAPEQTFDLEASSDSLKSSKLTETKSGFQTGRGAAVPLPSSAARQQALKLFHDIEHSSESQQFPMASSPEPRFSQSHVSSGSDKNALPRISSVARVMSLFEDVDSASPSRPHTIRMIPLQPSTPSRLPLSTTTNTYSNKGKSVSIKTPSGSARRIGLGATPTVKKSKRGFITPFRTTTAKPREIDTTPKPPQKTFTSVFDLSISFRRNSLKESHLHPQYNTHQELVELGMYERECGVAQRSLIKRIQEHDSSPSLPMVLVVNDIHCAENEDEGEGDKSKQIIYLVLTDGWYPIRAQIDECLSRAVKKGKISIGRKLAITGAKLESENDGTDVLDAFDSSRLVLSGNSTSLAKWDSRLGMQPRPFIASLSSLSVDGGIVTLMDIIIDRVYPLAYTNGDKNSKEPPWDQKEETEREEQWKEHYIGEQMRLQEQLTKQMDKLHDVVSVLTQYALEINCVNYDEPDDIESDLDDLLDAKDMIARAKTLQSNKVGYVARCAEFRLKREIEEGRVEIENELQRCTTGLTWYISLRNAQYLGSTETWQGSVAARSKISRDQFIPRKMRGLEN</sequence>
<evidence type="ECO:0000313" key="3">
    <source>
        <dbReference type="EMBL" id="WVN86368.1"/>
    </source>
</evidence>